<accession>A0AAF3EM38</accession>
<proteinExistence type="inferred from homology"/>
<dbReference type="InterPro" id="IPR042532">
    <property type="entry name" value="EXOC3/Sec6_C"/>
</dbReference>
<dbReference type="GO" id="GO:0000149">
    <property type="term" value="F:SNARE binding"/>
    <property type="evidence" value="ECO:0007669"/>
    <property type="project" value="TreeGrafter"/>
</dbReference>
<evidence type="ECO:0000256" key="2">
    <source>
        <dbReference type="ARBA" id="ARBA00022448"/>
    </source>
</evidence>
<name>A0AAF3EM38_9BILA</name>
<dbReference type="Proteomes" id="UP000887575">
    <property type="component" value="Unassembled WGS sequence"/>
</dbReference>
<sequence>MSDDGEAFQAALKQVAEMFQRADQLEKLPELKKRADRKKTAVEAMLRTGVHSQLEGVRTAIQQLHTAHDDILTIEKELSTIRDRLGPFPALKARMSALRDANILHGQYAAAMENMKHIYNFNETVRAVEKAISNNKLLVAHKNIMDLELARDELLFELHKLGGSELDKQLLIKFFGEVDKLVKMLTENMWFVIGRALEMVKGNEIGNGPQELVTCLRIVEREERIDRYYVERQQNAGNNNPFMPPGRPRQWRKETFKVLEKTVWSRVEGMQIEDRDRNKSWLARYLEVIRVVVRDDLLTAKNAAQPCFPPEYQIFDRFVNMYHRAVSRRLRELANEELLKNELVQLLSWIGKYSGEDMLGNPRFKLNVAAILSDIPLLPKTTLKELHDQFIEMTRKDIKDWLRKTVDREKEDWYKHIRPEEDSNGYFYTQLPSILFGMIEDNVSICKEISTDLIPSVIHVNIEEFIGFSDHYRDAALAYKGKHFEDRNRFREYTSTMIAIANNLQTCIENTDKYMKHIRLLDGDVESASGVMSGRSTRKEVLINIDKLNGKWNDGILRSVNCLLEEVMADISKSLAELFSKIWLQSTAAIETICMTIHDYYGDHRHLRPFILLALMSELQYKVVAEYLKAVETKRLNFSNFDERDSAGKRLLTDAKKIQRVFDEMDFGDGSEVGNEDGNQIPSITRVLLQISSVISLRDKSLLSLEATTFARKFPDCGAEFLTALLASREDVGRSEAKALAEEVMSHVQFHPRDSTIQRLMDVARVTGGSAQTWSIPASRFAMGNVLQQFISRRD</sequence>
<evidence type="ECO:0000313" key="4">
    <source>
        <dbReference type="Proteomes" id="UP000887575"/>
    </source>
</evidence>
<dbReference type="PANTHER" id="PTHR21292">
    <property type="entry name" value="EXOCYST COMPLEX COMPONENT SEC6-RELATED"/>
    <property type="match status" value="1"/>
</dbReference>
<protein>
    <recommendedName>
        <fullName evidence="6">Exocyst complex component Sec6</fullName>
    </recommendedName>
</protein>
<dbReference type="Gene3D" id="1.10.357.70">
    <property type="entry name" value="Exocyst complex component Sec6, C-terminal domain"/>
    <property type="match status" value="1"/>
</dbReference>
<keyword evidence="4" id="KW-1185">Reference proteome</keyword>
<dbReference type="WBParaSite" id="MBELARI_LOCUS15110">
    <property type="protein sequence ID" value="MBELARI_LOCUS15110"/>
    <property type="gene ID" value="MBELARI_LOCUS15110"/>
</dbReference>
<dbReference type="GO" id="GO:0006887">
    <property type="term" value="P:exocytosis"/>
    <property type="evidence" value="ECO:0007669"/>
    <property type="project" value="UniProtKB-KW"/>
</dbReference>
<evidence type="ECO:0000256" key="1">
    <source>
        <dbReference type="ARBA" id="ARBA00009447"/>
    </source>
</evidence>
<evidence type="ECO:0008006" key="6">
    <source>
        <dbReference type="Google" id="ProtNLM"/>
    </source>
</evidence>
<dbReference type="PANTHER" id="PTHR21292:SF1">
    <property type="entry name" value="EXOCYST COMPLEX COMPONENT 3"/>
    <property type="match status" value="1"/>
</dbReference>
<reference evidence="5" key="1">
    <citation type="submission" date="2024-02" db="UniProtKB">
        <authorList>
            <consortium name="WormBaseParasite"/>
        </authorList>
    </citation>
    <scope>IDENTIFICATION</scope>
</reference>
<dbReference type="InterPro" id="IPR010326">
    <property type="entry name" value="EXOC3/Sec6"/>
</dbReference>
<evidence type="ECO:0000256" key="3">
    <source>
        <dbReference type="ARBA" id="ARBA00022483"/>
    </source>
</evidence>
<dbReference type="Pfam" id="PF06046">
    <property type="entry name" value="Sec6"/>
    <property type="match status" value="1"/>
</dbReference>
<dbReference type="GO" id="GO:0000145">
    <property type="term" value="C:exocyst"/>
    <property type="evidence" value="ECO:0007669"/>
    <property type="project" value="InterPro"/>
</dbReference>
<keyword evidence="2" id="KW-0813">Transport</keyword>
<evidence type="ECO:0000313" key="5">
    <source>
        <dbReference type="WBParaSite" id="MBELARI_LOCUS15110"/>
    </source>
</evidence>
<dbReference type="Gene3D" id="1.10.357.50">
    <property type="match status" value="1"/>
</dbReference>
<organism evidence="4 5">
    <name type="scientific">Mesorhabditis belari</name>
    <dbReference type="NCBI Taxonomy" id="2138241"/>
    <lineage>
        <taxon>Eukaryota</taxon>
        <taxon>Metazoa</taxon>
        <taxon>Ecdysozoa</taxon>
        <taxon>Nematoda</taxon>
        <taxon>Chromadorea</taxon>
        <taxon>Rhabditida</taxon>
        <taxon>Rhabditina</taxon>
        <taxon>Rhabditomorpha</taxon>
        <taxon>Rhabditoidea</taxon>
        <taxon>Rhabditidae</taxon>
        <taxon>Mesorhabditinae</taxon>
        <taxon>Mesorhabditis</taxon>
    </lineage>
</organism>
<dbReference type="AlphaFoldDB" id="A0AAF3EM38"/>
<keyword evidence="3" id="KW-0268">Exocytosis</keyword>
<dbReference type="GO" id="GO:0051601">
    <property type="term" value="P:exocyst localization"/>
    <property type="evidence" value="ECO:0007669"/>
    <property type="project" value="TreeGrafter"/>
</dbReference>
<comment type="similarity">
    <text evidence="1">Belongs to the SEC6 family.</text>
</comment>